<protein>
    <recommendedName>
        <fullName evidence="3">Mercuric transport protein MerT</fullName>
    </recommendedName>
    <alternativeName>
        <fullName evidence="13">Mercury ion transport protein</fullName>
    </alternativeName>
</protein>
<comment type="caution">
    <text evidence="16">The sequence shown here is derived from an EMBL/GenBank/DDBJ whole genome shotgun (WGS) entry which is preliminary data.</text>
</comment>
<keyword evidence="4" id="KW-0813">Transport</keyword>
<evidence type="ECO:0000313" key="16">
    <source>
        <dbReference type="EMBL" id="PWR00629.1"/>
    </source>
</evidence>
<keyword evidence="8 15" id="KW-0812">Transmembrane</keyword>
<gene>
    <name evidence="16" type="ORF">DKW60_00020</name>
</gene>
<evidence type="ECO:0000256" key="12">
    <source>
        <dbReference type="ARBA" id="ARBA00023136"/>
    </source>
</evidence>
<evidence type="ECO:0000256" key="3">
    <source>
        <dbReference type="ARBA" id="ARBA00017053"/>
    </source>
</evidence>
<keyword evidence="11 15" id="KW-1133">Transmembrane helix</keyword>
<evidence type="ECO:0000256" key="14">
    <source>
        <dbReference type="ARBA" id="ARBA00045720"/>
    </source>
</evidence>
<keyword evidence="6" id="KW-1003">Cell membrane</keyword>
<evidence type="ECO:0000256" key="11">
    <source>
        <dbReference type="ARBA" id="ARBA00022989"/>
    </source>
</evidence>
<dbReference type="EMBL" id="QGKM01000001">
    <property type="protein sequence ID" value="PWR00629.1"/>
    <property type="molecule type" value="Genomic_DNA"/>
</dbReference>
<keyword evidence="9" id="KW-0479">Metal-binding</keyword>
<dbReference type="GO" id="GO:0046872">
    <property type="term" value="F:metal ion binding"/>
    <property type="evidence" value="ECO:0007669"/>
    <property type="project" value="UniProtKB-KW"/>
</dbReference>
<keyword evidence="10" id="KW-0476">Mercury</keyword>
<keyword evidence="17" id="KW-1185">Reference proteome</keyword>
<proteinExistence type="inferred from homology"/>
<evidence type="ECO:0000256" key="8">
    <source>
        <dbReference type="ARBA" id="ARBA00022692"/>
    </source>
</evidence>
<dbReference type="InterPro" id="IPR003457">
    <property type="entry name" value="Transprt_MerT"/>
</dbReference>
<comment type="subcellular location">
    <subcellularLocation>
        <location evidence="1">Cell inner membrane</location>
        <topology evidence="1">Multi-pass membrane protein</topology>
    </subcellularLocation>
</comment>
<evidence type="ECO:0000256" key="1">
    <source>
        <dbReference type="ARBA" id="ARBA00004429"/>
    </source>
</evidence>
<keyword evidence="7" id="KW-0997">Cell inner membrane</keyword>
<dbReference type="Pfam" id="PF02411">
    <property type="entry name" value="MerT"/>
    <property type="match status" value="1"/>
</dbReference>
<comment type="function">
    <text evidence="14">Involved in mercury resistance. Probably transfers a mercuric ion from the periplasmic Hg(2+)-binding protein MerP to the cytoplasmic mercuric reductase MerA.</text>
</comment>
<accession>A0A317CPY1</accession>
<evidence type="ECO:0000256" key="9">
    <source>
        <dbReference type="ARBA" id="ARBA00022723"/>
    </source>
</evidence>
<dbReference type="GO" id="GO:0005886">
    <property type="term" value="C:plasma membrane"/>
    <property type="evidence" value="ECO:0007669"/>
    <property type="project" value="UniProtKB-SubCell"/>
</dbReference>
<evidence type="ECO:0000256" key="15">
    <source>
        <dbReference type="SAM" id="Phobius"/>
    </source>
</evidence>
<evidence type="ECO:0000256" key="6">
    <source>
        <dbReference type="ARBA" id="ARBA00022475"/>
    </source>
</evidence>
<feature type="transmembrane region" description="Helical" evidence="15">
    <location>
        <begin position="51"/>
        <end position="68"/>
    </location>
</feature>
<feature type="transmembrane region" description="Helical" evidence="15">
    <location>
        <begin position="89"/>
        <end position="115"/>
    </location>
</feature>
<dbReference type="Proteomes" id="UP000245539">
    <property type="component" value="Unassembled WGS sequence"/>
</dbReference>
<dbReference type="RefSeq" id="WP_109835610.1">
    <property type="nucleotide sequence ID" value="NZ_QGKM01000001.1"/>
</dbReference>
<evidence type="ECO:0000256" key="13">
    <source>
        <dbReference type="ARBA" id="ARBA00030934"/>
    </source>
</evidence>
<evidence type="ECO:0000256" key="7">
    <source>
        <dbReference type="ARBA" id="ARBA00022519"/>
    </source>
</evidence>
<evidence type="ECO:0000256" key="4">
    <source>
        <dbReference type="ARBA" id="ARBA00022448"/>
    </source>
</evidence>
<dbReference type="PROSITE" id="PS51257">
    <property type="entry name" value="PROKAR_LIPOPROTEIN"/>
    <property type="match status" value="1"/>
</dbReference>
<reference evidence="16 17" key="1">
    <citation type="submission" date="2018-05" db="EMBL/GenBank/DDBJ databases">
        <title>Leucothrix arctica sp. nov., isolated from Arctic seawater.</title>
        <authorList>
            <person name="Choi A."/>
            <person name="Baek K."/>
        </authorList>
    </citation>
    <scope>NUCLEOTIDE SEQUENCE [LARGE SCALE GENOMIC DNA]</scope>
    <source>
        <strain evidence="16 17">JCM 18388</strain>
    </source>
</reference>
<evidence type="ECO:0000256" key="2">
    <source>
        <dbReference type="ARBA" id="ARBA00008224"/>
    </source>
</evidence>
<name>A0A317CPY1_9GAMM</name>
<dbReference type="AlphaFoldDB" id="A0A317CPY1"/>
<organism evidence="16 17">
    <name type="scientific">Leucothrix pacifica</name>
    <dbReference type="NCBI Taxonomy" id="1247513"/>
    <lineage>
        <taxon>Bacteria</taxon>
        <taxon>Pseudomonadati</taxon>
        <taxon>Pseudomonadota</taxon>
        <taxon>Gammaproteobacteria</taxon>
        <taxon>Thiotrichales</taxon>
        <taxon>Thiotrichaceae</taxon>
        <taxon>Leucothrix</taxon>
    </lineage>
</organism>
<dbReference type="GO" id="GO:0015097">
    <property type="term" value="F:mercury ion transmembrane transporter activity"/>
    <property type="evidence" value="ECO:0007669"/>
    <property type="project" value="InterPro"/>
</dbReference>
<keyword evidence="12 15" id="KW-0472">Membrane</keyword>
<feature type="transmembrane region" description="Helical" evidence="15">
    <location>
        <begin position="7"/>
        <end position="39"/>
    </location>
</feature>
<evidence type="ECO:0000256" key="5">
    <source>
        <dbReference type="ARBA" id="ARBA00022466"/>
    </source>
</evidence>
<sequence>MNNNAKWAALGGLGAAIGSTACCILPLVLFSLGISGAWIGTLTSLNQYQPVFVAVALLCFAVGFYWVYFKPKAQCKPDSYCAKPASNRIVKVVLWLSLALIVLALAFPFIAPLFLT</sequence>
<dbReference type="OrthoDB" id="9813737at2"/>
<comment type="similarity">
    <text evidence="2">Belongs to the MerT family.</text>
</comment>
<evidence type="ECO:0000313" key="17">
    <source>
        <dbReference type="Proteomes" id="UP000245539"/>
    </source>
</evidence>
<keyword evidence="5" id="KW-0475">Mercuric resistance</keyword>
<evidence type="ECO:0000256" key="10">
    <source>
        <dbReference type="ARBA" id="ARBA00022914"/>
    </source>
</evidence>